<name>A0A0V1EYB1_TRIPS</name>
<gene>
    <name evidence="1" type="ORF">T4A_8508</name>
</gene>
<sequence>MNVNELKTAMVVVKRSSIYMKLILYRIKNIFNFLEYYDQQFYIFRILVNLSSVVPFTKKKQQPKQKIYLEV</sequence>
<evidence type="ECO:0000313" key="1">
    <source>
        <dbReference type="EMBL" id="KRY78809.1"/>
    </source>
</evidence>
<dbReference type="AlphaFoldDB" id="A0A0V1EYB1"/>
<reference evidence="1 2" key="1">
    <citation type="submission" date="2015-01" db="EMBL/GenBank/DDBJ databases">
        <title>Evolution of Trichinella species and genotypes.</title>
        <authorList>
            <person name="Korhonen P.K."/>
            <person name="Edoardo P."/>
            <person name="Giuseppe L.R."/>
            <person name="Gasser R.B."/>
        </authorList>
    </citation>
    <scope>NUCLEOTIDE SEQUENCE [LARGE SCALE GENOMIC DNA]</scope>
    <source>
        <strain evidence="1">ISS13</strain>
    </source>
</reference>
<organism evidence="1 2">
    <name type="scientific">Trichinella pseudospiralis</name>
    <name type="common">Parasitic roundworm</name>
    <dbReference type="NCBI Taxonomy" id="6337"/>
    <lineage>
        <taxon>Eukaryota</taxon>
        <taxon>Metazoa</taxon>
        <taxon>Ecdysozoa</taxon>
        <taxon>Nematoda</taxon>
        <taxon>Enoplea</taxon>
        <taxon>Dorylaimia</taxon>
        <taxon>Trichinellida</taxon>
        <taxon>Trichinellidae</taxon>
        <taxon>Trichinella</taxon>
    </lineage>
</organism>
<accession>A0A0V1EYB1</accession>
<protein>
    <submittedName>
        <fullName evidence="1">Uncharacterized protein</fullName>
    </submittedName>
</protein>
<proteinExistence type="predicted"/>
<dbReference type="Proteomes" id="UP000054632">
    <property type="component" value="Unassembled WGS sequence"/>
</dbReference>
<evidence type="ECO:0000313" key="2">
    <source>
        <dbReference type="Proteomes" id="UP000054632"/>
    </source>
</evidence>
<dbReference type="EMBL" id="JYDR01000003">
    <property type="protein sequence ID" value="KRY78809.1"/>
    <property type="molecule type" value="Genomic_DNA"/>
</dbReference>
<comment type="caution">
    <text evidence="1">The sequence shown here is derived from an EMBL/GenBank/DDBJ whole genome shotgun (WGS) entry which is preliminary data.</text>
</comment>